<proteinExistence type="predicted"/>
<dbReference type="OrthoDB" id="3727470at2"/>
<feature type="transmembrane region" description="Helical" evidence="1">
    <location>
        <begin position="92"/>
        <end position="110"/>
    </location>
</feature>
<keyword evidence="1" id="KW-0812">Transmembrane</keyword>
<comment type="caution">
    <text evidence="2">The sequence shown here is derived from an EMBL/GenBank/DDBJ whole genome shotgun (WGS) entry which is preliminary data.</text>
</comment>
<reference evidence="2 3" key="1">
    <citation type="submission" date="2018-11" db="EMBL/GenBank/DDBJ databases">
        <title>Genomes From Bacteria Associated with the Canine Oral Cavity: a Test Case for Automated Genome-Based Taxonomic Assignment.</title>
        <authorList>
            <person name="Coil D.A."/>
            <person name="Jospin G."/>
            <person name="Darling A.E."/>
            <person name="Wallis C."/>
            <person name="Davis I.J."/>
            <person name="Harris S."/>
            <person name="Eisen J.A."/>
            <person name="Holcombe L.J."/>
            <person name="O'Flynn C."/>
        </authorList>
    </citation>
    <scope>NUCLEOTIDE SEQUENCE [LARGE SCALE GENOMIC DNA]</scope>
    <source>
        <strain evidence="2 3">OH2822_COT-296</strain>
    </source>
</reference>
<keyword evidence="1" id="KW-1133">Transmembrane helix</keyword>
<evidence type="ECO:0000313" key="2">
    <source>
        <dbReference type="EMBL" id="RRD48519.1"/>
    </source>
</evidence>
<organism evidence="2 3">
    <name type="scientific">Arachnia propionica</name>
    <dbReference type="NCBI Taxonomy" id="1750"/>
    <lineage>
        <taxon>Bacteria</taxon>
        <taxon>Bacillati</taxon>
        <taxon>Actinomycetota</taxon>
        <taxon>Actinomycetes</taxon>
        <taxon>Propionibacteriales</taxon>
        <taxon>Propionibacteriaceae</taxon>
        <taxon>Arachnia</taxon>
    </lineage>
</organism>
<dbReference type="RefSeq" id="WP_125228772.1">
    <property type="nucleotide sequence ID" value="NZ_RQYT01000037.1"/>
</dbReference>
<gene>
    <name evidence="2" type="ORF">EII35_12345</name>
</gene>
<feature type="transmembrane region" description="Helical" evidence="1">
    <location>
        <begin position="116"/>
        <end position="135"/>
    </location>
</feature>
<evidence type="ECO:0000313" key="3">
    <source>
        <dbReference type="Proteomes" id="UP000280935"/>
    </source>
</evidence>
<name>A0A3P1WPF4_9ACTN</name>
<keyword evidence="1" id="KW-0472">Membrane</keyword>
<sequence length="312" mass="34378">MPWSLVDPETRVRDLAPCGLVVFDEQRHHLVVVKQVRDGGFTMRTVNISTHANLDHLDGSERIGELARRWGIVDDVRFLLVPGFTTPPLPKFLWGSLALVCAVLTVTLTLVFGHWWIVPLGVFTTLVAPLLVGVLRSRTRIVGQQQLGVDSSNVHAYALAVARGELWRGALPAASVVDPRLQVQRIREEYGRLRSDLLFRLESPALFDPAVPTTAAFEAALVEFSETPSAEVAARVEVRFEVARQHAVRVGLRHVEPGLRDEVARAGKVARLVLGAGSVGEREAALVQLQRILDSLALYYLPGRAQLPELLP</sequence>
<dbReference type="AlphaFoldDB" id="A0A3P1WPF4"/>
<evidence type="ECO:0000256" key="1">
    <source>
        <dbReference type="SAM" id="Phobius"/>
    </source>
</evidence>
<accession>A0A3P1WPF4</accession>
<dbReference type="EMBL" id="RQYT01000037">
    <property type="protein sequence ID" value="RRD48519.1"/>
    <property type="molecule type" value="Genomic_DNA"/>
</dbReference>
<dbReference type="Proteomes" id="UP000280935">
    <property type="component" value="Unassembled WGS sequence"/>
</dbReference>
<protein>
    <submittedName>
        <fullName evidence="2">Uncharacterized protein</fullName>
    </submittedName>
</protein>